<organism evidence="1 2">
    <name type="scientific">Oxobacter pfennigii</name>
    <dbReference type="NCBI Taxonomy" id="36849"/>
    <lineage>
        <taxon>Bacteria</taxon>
        <taxon>Bacillati</taxon>
        <taxon>Bacillota</taxon>
        <taxon>Clostridia</taxon>
        <taxon>Eubacteriales</taxon>
        <taxon>Clostridiaceae</taxon>
        <taxon>Oxobacter</taxon>
    </lineage>
</organism>
<dbReference type="AlphaFoldDB" id="A0A0P8WV68"/>
<dbReference type="Proteomes" id="UP000050326">
    <property type="component" value="Unassembled WGS sequence"/>
</dbReference>
<dbReference type="RefSeq" id="WP_054876884.1">
    <property type="nucleotide sequence ID" value="NZ_LKET01000068.1"/>
</dbReference>
<sequence length="114" mass="13782">MVEYIDNDGKWSVDVDTDENGNWIEKPKFKILMEPSQAYIDRKKQRMAPTKEKINNQVREKIAERYDVIKEIQMLNQRNYPIDSLEYAEYLEYQEYREECLAWGQAEKAQYGFE</sequence>
<evidence type="ECO:0000313" key="1">
    <source>
        <dbReference type="EMBL" id="KPU42143.1"/>
    </source>
</evidence>
<comment type="caution">
    <text evidence="1">The sequence shown here is derived from an EMBL/GenBank/DDBJ whole genome shotgun (WGS) entry which is preliminary data.</text>
</comment>
<proteinExistence type="predicted"/>
<dbReference type="EMBL" id="LKET01000068">
    <property type="protein sequence ID" value="KPU42143.1"/>
    <property type="molecule type" value="Genomic_DNA"/>
</dbReference>
<name>A0A0P8WV68_9CLOT</name>
<accession>A0A0P8WV68</accession>
<gene>
    <name evidence="1" type="ORF">OXPF_39220</name>
</gene>
<protein>
    <submittedName>
        <fullName evidence="1">Uncharacterized protein</fullName>
    </submittedName>
</protein>
<reference evidence="1 2" key="1">
    <citation type="submission" date="2015-09" db="EMBL/GenBank/DDBJ databases">
        <title>Genome sequence of Oxobacter pfennigii DSM 3222.</title>
        <authorList>
            <person name="Poehlein A."/>
            <person name="Bengelsdorf F.R."/>
            <person name="Schiel-Bengelsdorf B."/>
            <person name="Duerre P."/>
            <person name="Daniel R."/>
        </authorList>
    </citation>
    <scope>NUCLEOTIDE SEQUENCE [LARGE SCALE GENOMIC DNA]</scope>
    <source>
        <strain evidence="1 2">DSM 3222</strain>
    </source>
</reference>
<dbReference type="STRING" id="36849.OXPF_39220"/>
<evidence type="ECO:0000313" key="2">
    <source>
        <dbReference type="Proteomes" id="UP000050326"/>
    </source>
</evidence>
<dbReference type="OrthoDB" id="1966516at2"/>
<keyword evidence="2" id="KW-1185">Reference proteome</keyword>